<dbReference type="EMBL" id="JBFXLR010000007">
    <property type="protein sequence ID" value="KAL2856831.1"/>
    <property type="molecule type" value="Genomic_DNA"/>
</dbReference>
<comment type="caution">
    <text evidence="1">The sequence shown here is derived from an EMBL/GenBank/DDBJ whole genome shotgun (WGS) entry which is preliminary data.</text>
</comment>
<accession>A0ABR4KX24</accession>
<dbReference type="RefSeq" id="XP_070902695.1">
    <property type="nucleotide sequence ID" value="XM_071039056.1"/>
</dbReference>
<dbReference type="Proteomes" id="UP001610444">
    <property type="component" value="Unassembled WGS sequence"/>
</dbReference>
<evidence type="ECO:0000313" key="2">
    <source>
        <dbReference type="Proteomes" id="UP001610444"/>
    </source>
</evidence>
<gene>
    <name evidence="1" type="ORF">BJX68DRAFT_229549</name>
</gene>
<proteinExistence type="predicted"/>
<evidence type="ECO:0000313" key="1">
    <source>
        <dbReference type="EMBL" id="KAL2856831.1"/>
    </source>
</evidence>
<keyword evidence="2" id="KW-1185">Reference proteome</keyword>
<organism evidence="1 2">
    <name type="scientific">Aspergillus pseudodeflectus</name>
    <dbReference type="NCBI Taxonomy" id="176178"/>
    <lineage>
        <taxon>Eukaryota</taxon>
        <taxon>Fungi</taxon>
        <taxon>Dikarya</taxon>
        <taxon>Ascomycota</taxon>
        <taxon>Pezizomycotina</taxon>
        <taxon>Eurotiomycetes</taxon>
        <taxon>Eurotiomycetidae</taxon>
        <taxon>Eurotiales</taxon>
        <taxon>Aspergillaceae</taxon>
        <taxon>Aspergillus</taxon>
        <taxon>Aspergillus subgen. Nidulantes</taxon>
    </lineage>
</organism>
<reference evidence="1 2" key="1">
    <citation type="submission" date="2024-07" db="EMBL/GenBank/DDBJ databases">
        <title>Section-level genome sequencing and comparative genomics of Aspergillus sections Usti and Cavernicolus.</title>
        <authorList>
            <consortium name="Lawrence Berkeley National Laboratory"/>
            <person name="Nybo J.L."/>
            <person name="Vesth T.C."/>
            <person name="Theobald S."/>
            <person name="Frisvad J.C."/>
            <person name="Larsen T.O."/>
            <person name="Kjaerboelling I."/>
            <person name="Rothschild-Mancinelli K."/>
            <person name="Lyhne E.K."/>
            <person name="Kogle M.E."/>
            <person name="Barry K."/>
            <person name="Clum A."/>
            <person name="Na H."/>
            <person name="Ledsgaard L."/>
            <person name="Lin J."/>
            <person name="Lipzen A."/>
            <person name="Kuo A."/>
            <person name="Riley R."/>
            <person name="Mondo S."/>
            <person name="LaButti K."/>
            <person name="Haridas S."/>
            <person name="Pangalinan J."/>
            <person name="Salamov A.A."/>
            <person name="Simmons B.A."/>
            <person name="Magnuson J.K."/>
            <person name="Chen J."/>
            <person name="Drula E."/>
            <person name="Henrissat B."/>
            <person name="Wiebenga A."/>
            <person name="Lubbers R.J."/>
            <person name="Gomes A.C."/>
            <person name="Macurrencykelacurrency M.R."/>
            <person name="Stajich J."/>
            <person name="Grigoriev I.V."/>
            <person name="Mortensen U.H."/>
            <person name="De vries R.P."/>
            <person name="Baker S.E."/>
            <person name="Andersen M.R."/>
        </authorList>
    </citation>
    <scope>NUCLEOTIDE SEQUENCE [LARGE SCALE GENOMIC DNA]</scope>
    <source>
        <strain evidence="1 2">CBS 756.74</strain>
    </source>
</reference>
<name>A0ABR4KX24_9EURO</name>
<sequence>MTIGPILRVNPLAVEQRQDSAREVTTSSQCTISHTGIGLPFTRRVSGTIPHAKPLVAWQRWDSTREVIKLLARHH</sequence>
<dbReference type="GeneID" id="98154220"/>
<protein>
    <submittedName>
        <fullName evidence="1">Uncharacterized protein</fullName>
    </submittedName>
</protein>